<dbReference type="InterPro" id="IPR036388">
    <property type="entry name" value="WH-like_DNA-bd_sf"/>
</dbReference>
<dbReference type="Proteomes" id="UP000276349">
    <property type="component" value="Unassembled WGS sequence"/>
</dbReference>
<keyword evidence="6 9" id="KW-0227">DNA damage</keyword>
<dbReference type="GO" id="GO:0005737">
    <property type="term" value="C:cytoplasm"/>
    <property type="evidence" value="ECO:0007669"/>
    <property type="project" value="UniProtKB-SubCell"/>
</dbReference>
<dbReference type="PROSITE" id="PS00374">
    <property type="entry name" value="MGMT"/>
    <property type="match status" value="1"/>
</dbReference>
<dbReference type="HAMAP" id="MF_00772">
    <property type="entry name" value="OGT"/>
    <property type="match status" value="1"/>
</dbReference>
<dbReference type="FunFam" id="1.10.10.10:FF:000214">
    <property type="entry name" value="Methylated-DNA--protein-cysteine methyltransferase"/>
    <property type="match status" value="1"/>
</dbReference>
<evidence type="ECO:0000256" key="9">
    <source>
        <dbReference type="HAMAP-Rule" id="MF_00772"/>
    </source>
</evidence>
<keyword evidence="3 9" id="KW-0963">Cytoplasm</keyword>
<dbReference type="AlphaFoldDB" id="A0A3S0KJT7"/>
<dbReference type="GO" id="GO:0003908">
    <property type="term" value="F:methylated-DNA-[protein]-cysteine S-methyltransferase activity"/>
    <property type="evidence" value="ECO:0007669"/>
    <property type="project" value="UniProtKB-UniRule"/>
</dbReference>
<dbReference type="OrthoDB" id="9802228at2"/>
<protein>
    <recommendedName>
        <fullName evidence="9">Methylated-DNA--protein-cysteine methyltransferase</fullName>
        <ecNumber evidence="9">2.1.1.63</ecNumber>
    </recommendedName>
    <alternativeName>
        <fullName evidence="9">6-O-methylguanine-DNA methyltransferase</fullName>
        <shortName evidence="9">MGMT</shortName>
    </alternativeName>
    <alternativeName>
        <fullName evidence="9">O-6-methylguanine-DNA-alkyltransferase</fullName>
    </alternativeName>
</protein>
<dbReference type="Pfam" id="PF02870">
    <property type="entry name" value="Methyltransf_1N"/>
    <property type="match status" value="1"/>
</dbReference>
<evidence type="ECO:0000256" key="2">
    <source>
        <dbReference type="ARBA" id="ARBA00008711"/>
    </source>
</evidence>
<feature type="active site" description="Nucleophile; methyl group acceptor" evidence="9">
    <location>
        <position position="138"/>
    </location>
</feature>
<dbReference type="CDD" id="cd06445">
    <property type="entry name" value="ATase"/>
    <property type="match status" value="1"/>
</dbReference>
<comment type="catalytic activity">
    <reaction evidence="1 9">
        <text>a 4-O-methyl-thymidine in DNA + L-cysteinyl-[protein] = a thymidine in DNA + S-methyl-L-cysteinyl-[protein]</text>
        <dbReference type="Rhea" id="RHEA:53428"/>
        <dbReference type="Rhea" id="RHEA-COMP:10131"/>
        <dbReference type="Rhea" id="RHEA-COMP:10132"/>
        <dbReference type="Rhea" id="RHEA-COMP:13555"/>
        <dbReference type="Rhea" id="RHEA-COMP:13556"/>
        <dbReference type="ChEBI" id="CHEBI:29950"/>
        <dbReference type="ChEBI" id="CHEBI:82612"/>
        <dbReference type="ChEBI" id="CHEBI:137386"/>
        <dbReference type="ChEBI" id="CHEBI:137387"/>
        <dbReference type="EC" id="2.1.1.63"/>
    </reaction>
</comment>
<dbReference type="Gene3D" id="1.10.10.10">
    <property type="entry name" value="Winged helix-like DNA-binding domain superfamily/Winged helix DNA-binding domain"/>
    <property type="match status" value="1"/>
</dbReference>
<organism evidence="12 13">
    <name type="scientific">Lysinibacillus telephonicus</name>
    <dbReference type="NCBI Taxonomy" id="1714840"/>
    <lineage>
        <taxon>Bacteria</taxon>
        <taxon>Bacillati</taxon>
        <taxon>Bacillota</taxon>
        <taxon>Bacilli</taxon>
        <taxon>Bacillales</taxon>
        <taxon>Bacillaceae</taxon>
        <taxon>Lysinibacillus</taxon>
    </lineage>
</organism>
<dbReference type="InterPro" id="IPR036631">
    <property type="entry name" value="MGMT_N_sf"/>
</dbReference>
<dbReference type="EMBL" id="RXNR01000019">
    <property type="protein sequence ID" value="RTQ93461.1"/>
    <property type="molecule type" value="Genomic_DNA"/>
</dbReference>
<feature type="domain" description="Methylguanine DNA methyltransferase ribonuclease-like" evidence="11">
    <location>
        <begin position="6"/>
        <end position="83"/>
    </location>
</feature>
<evidence type="ECO:0000259" key="11">
    <source>
        <dbReference type="Pfam" id="PF02870"/>
    </source>
</evidence>
<dbReference type="SUPFAM" id="SSF46767">
    <property type="entry name" value="Methylated DNA-protein cysteine methyltransferase, C-terminal domain"/>
    <property type="match status" value="1"/>
</dbReference>
<dbReference type="PANTHER" id="PTHR10815:SF12">
    <property type="entry name" value="METHYLATED-DNA--PROTEIN-CYSTEINE METHYLTRANSFERASE, INDUCIBLE"/>
    <property type="match status" value="1"/>
</dbReference>
<evidence type="ECO:0000256" key="6">
    <source>
        <dbReference type="ARBA" id="ARBA00022763"/>
    </source>
</evidence>
<keyword evidence="7 9" id="KW-0234">DNA repair</keyword>
<evidence type="ECO:0000256" key="7">
    <source>
        <dbReference type="ARBA" id="ARBA00023204"/>
    </source>
</evidence>
<feature type="domain" description="Methylated-DNA-[protein]-cysteine S-methyltransferase DNA binding" evidence="10">
    <location>
        <begin position="87"/>
        <end position="167"/>
    </location>
</feature>
<dbReference type="RefSeq" id="WP_126294058.1">
    <property type="nucleotide sequence ID" value="NZ_CP155468.1"/>
</dbReference>
<dbReference type="Gene3D" id="3.30.160.70">
    <property type="entry name" value="Methylated DNA-protein cysteine methyltransferase domain"/>
    <property type="match status" value="1"/>
</dbReference>
<evidence type="ECO:0000313" key="12">
    <source>
        <dbReference type="EMBL" id="RTQ93461.1"/>
    </source>
</evidence>
<dbReference type="SUPFAM" id="SSF53155">
    <property type="entry name" value="Methylated DNA-protein cysteine methyltransferase domain"/>
    <property type="match status" value="1"/>
</dbReference>
<keyword evidence="13" id="KW-1185">Reference proteome</keyword>
<evidence type="ECO:0000256" key="4">
    <source>
        <dbReference type="ARBA" id="ARBA00022603"/>
    </source>
</evidence>
<dbReference type="InterPro" id="IPR036217">
    <property type="entry name" value="MethylDNA_cys_MeTrfase_DNAb"/>
</dbReference>
<sequence>MGQLIYSSLLLYKDWKVYLAATTKGLCFIGMHHSSFEELVQFCNKQFPHCEIIEDKEKLIPYEKELIEYFEGKRKQFTFSFDINGTAFQKRVWEALCDIPFGQTKCYSDIAYEIGKPNAVRAVGTAIGANPVSIAIPCHRVIGKNGTLTGYSGGLDVKEKLLNHEGIQYKV</sequence>
<dbReference type="InterPro" id="IPR014048">
    <property type="entry name" value="MethylDNA_cys_MeTrfase_DNA-bd"/>
</dbReference>
<comment type="catalytic activity">
    <reaction evidence="8 9">
        <text>a 6-O-methyl-2'-deoxyguanosine in DNA + L-cysteinyl-[protein] = S-methyl-L-cysteinyl-[protein] + a 2'-deoxyguanosine in DNA</text>
        <dbReference type="Rhea" id="RHEA:24000"/>
        <dbReference type="Rhea" id="RHEA-COMP:10131"/>
        <dbReference type="Rhea" id="RHEA-COMP:10132"/>
        <dbReference type="Rhea" id="RHEA-COMP:11367"/>
        <dbReference type="Rhea" id="RHEA-COMP:11368"/>
        <dbReference type="ChEBI" id="CHEBI:29950"/>
        <dbReference type="ChEBI" id="CHEBI:82612"/>
        <dbReference type="ChEBI" id="CHEBI:85445"/>
        <dbReference type="ChEBI" id="CHEBI:85448"/>
        <dbReference type="EC" id="2.1.1.63"/>
    </reaction>
</comment>
<name>A0A3S0KJT7_9BACI</name>
<keyword evidence="4 9" id="KW-0489">Methyltransferase</keyword>
<proteinExistence type="inferred from homology"/>
<dbReference type="Pfam" id="PF01035">
    <property type="entry name" value="DNA_binding_1"/>
    <property type="match status" value="1"/>
</dbReference>
<comment type="miscellaneous">
    <text evidence="9">This enzyme catalyzes only one turnover and therefore is not strictly catalytic. According to one definition, an enzyme is a biocatalyst that acts repeatedly and over many reaction cycles.</text>
</comment>
<dbReference type="GO" id="GO:0006307">
    <property type="term" value="P:DNA alkylation repair"/>
    <property type="evidence" value="ECO:0007669"/>
    <property type="project" value="UniProtKB-UniRule"/>
</dbReference>
<comment type="subcellular location">
    <subcellularLocation>
        <location evidence="9">Cytoplasm</location>
    </subcellularLocation>
</comment>
<reference evidence="12 13" key="1">
    <citation type="submission" date="2018-12" db="EMBL/GenBank/DDBJ databases">
        <authorList>
            <person name="Yu L."/>
        </authorList>
    </citation>
    <scope>NUCLEOTIDE SEQUENCE [LARGE SCALE GENOMIC DNA]</scope>
    <source>
        <strain evidence="12 13">S5H2222</strain>
    </source>
</reference>
<comment type="function">
    <text evidence="9">Involved in the cellular defense against the biological effects of O6-methylguanine (O6-MeG) and O4-methylthymine (O4-MeT) in DNA. Repairs the methylated nucleobase in DNA by stoichiometrically transferring the methyl group to a cysteine residue in the enzyme. This is a suicide reaction: the enzyme is irreversibly inactivated.</text>
</comment>
<dbReference type="EC" id="2.1.1.63" evidence="9"/>
<evidence type="ECO:0000259" key="10">
    <source>
        <dbReference type="Pfam" id="PF01035"/>
    </source>
</evidence>
<comment type="caution">
    <text evidence="12">The sequence shown here is derived from an EMBL/GenBank/DDBJ whole genome shotgun (WGS) entry which is preliminary data.</text>
</comment>
<evidence type="ECO:0000256" key="8">
    <source>
        <dbReference type="ARBA" id="ARBA00049348"/>
    </source>
</evidence>
<dbReference type="InterPro" id="IPR001497">
    <property type="entry name" value="MethylDNA_cys_MeTrfase_AS"/>
</dbReference>
<gene>
    <name evidence="12" type="ORF">EKG35_08705</name>
</gene>
<evidence type="ECO:0000256" key="5">
    <source>
        <dbReference type="ARBA" id="ARBA00022679"/>
    </source>
</evidence>
<dbReference type="PANTHER" id="PTHR10815">
    <property type="entry name" value="METHYLATED-DNA--PROTEIN-CYSTEINE METHYLTRANSFERASE"/>
    <property type="match status" value="1"/>
</dbReference>
<accession>A0A3S0KJT7</accession>
<dbReference type="InterPro" id="IPR008332">
    <property type="entry name" value="MethylG_MeTrfase_N"/>
</dbReference>
<evidence type="ECO:0000256" key="1">
    <source>
        <dbReference type="ARBA" id="ARBA00001286"/>
    </source>
</evidence>
<comment type="similarity">
    <text evidence="2 9">Belongs to the MGMT family.</text>
</comment>
<dbReference type="NCBIfam" id="TIGR00589">
    <property type="entry name" value="ogt"/>
    <property type="match status" value="1"/>
</dbReference>
<dbReference type="InterPro" id="IPR023546">
    <property type="entry name" value="MGMT"/>
</dbReference>
<keyword evidence="5 9" id="KW-0808">Transferase</keyword>
<dbReference type="GO" id="GO:0032259">
    <property type="term" value="P:methylation"/>
    <property type="evidence" value="ECO:0007669"/>
    <property type="project" value="UniProtKB-KW"/>
</dbReference>
<evidence type="ECO:0000313" key="13">
    <source>
        <dbReference type="Proteomes" id="UP000276349"/>
    </source>
</evidence>
<evidence type="ECO:0000256" key="3">
    <source>
        <dbReference type="ARBA" id="ARBA00022490"/>
    </source>
</evidence>